<dbReference type="InterPro" id="IPR044112">
    <property type="entry name" value="YihQ_TIM-like"/>
</dbReference>
<dbReference type="AlphaFoldDB" id="A0A0C9LVD9"/>
<accession>A0A0C9LVD9</accession>
<dbReference type="Pfam" id="PF21365">
    <property type="entry name" value="Glyco_hydro_31_3rd"/>
    <property type="match status" value="1"/>
</dbReference>
<evidence type="ECO:0000259" key="3">
    <source>
        <dbReference type="Pfam" id="PF01055"/>
    </source>
</evidence>
<dbReference type="InterPro" id="IPR048395">
    <property type="entry name" value="Glyco_hydro_31_C"/>
</dbReference>
<dbReference type="Gene3D" id="2.60.40.1180">
    <property type="entry name" value="Golgi alpha-mannosidase II"/>
    <property type="match status" value="1"/>
</dbReference>
<dbReference type="CDD" id="cd14752">
    <property type="entry name" value="GH31_N"/>
    <property type="match status" value="1"/>
</dbReference>
<protein>
    <submittedName>
        <fullName evidence="5">Glycoside hydrolase family 31</fullName>
    </submittedName>
</protein>
<dbReference type="EMBL" id="DF836418">
    <property type="protein sequence ID" value="GAN06605.1"/>
    <property type="molecule type" value="Genomic_DNA"/>
</dbReference>
<dbReference type="InterPro" id="IPR011013">
    <property type="entry name" value="Gal_mutarotase_sf_dom"/>
</dbReference>
<name>A0A0C9LVD9_9FUNG</name>
<dbReference type="InterPro" id="IPR017853">
    <property type="entry name" value="GH"/>
</dbReference>
<dbReference type="PANTHER" id="PTHR46959:SF2">
    <property type="entry name" value="SULFOQUINOVOSIDASE"/>
    <property type="match status" value="1"/>
</dbReference>
<dbReference type="InterPro" id="IPR013780">
    <property type="entry name" value="Glyco_hydro_b"/>
</dbReference>
<organism evidence="5">
    <name type="scientific">Mucor ambiguus</name>
    <dbReference type="NCBI Taxonomy" id="91626"/>
    <lineage>
        <taxon>Eukaryota</taxon>
        <taxon>Fungi</taxon>
        <taxon>Fungi incertae sedis</taxon>
        <taxon>Mucoromycota</taxon>
        <taxon>Mucoromycotina</taxon>
        <taxon>Mucoromycetes</taxon>
        <taxon>Mucorales</taxon>
        <taxon>Mucorineae</taxon>
        <taxon>Mucoraceae</taxon>
        <taxon>Mucor</taxon>
    </lineage>
</organism>
<proteinExistence type="inferred from homology"/>
<dbReference type="SUPFAM" id="SSF51445">
    <property type="entry name" value="(Trans)glycosidases"/>
    <property type="match status" value="1"/>
</dbReference>
<dbReference type="Proteomes" id="UP000053815">
    <property type="component" value="Unassembled WGS sequence"/>
</dbReference>
<dbReference type="GO" id="GO:0030246">
    <property type="term" value="F:carbohydrate binding"/>
    <property type="evidence" value="ECO:0007669"/>
    <property type="project" value="InterPro"/>
</dbReference>
<dbReference type="PANTHER" id="PTHR46959">
    <property type="entry name" value="SULFOQUINOVOSIDASE"/>
    <property type="match status" value="1"/>
</dbReference>
<dbReference type="Gene3D" id="2.60.40.1760">
    <property type="entry name" value="glycosyl hydrolase (family 31)"/>
    <property type="match status" value="1"/>
</dbReference>
<evidence type="ECO:0000256" key="2">
    <source>
        <dbReference type="RuleBase" id="RU361185"/>
    </source>
</evidence>
<sequence length="750" mass="84615">MTYLPLSVADPVKGKFRIGATFHLIVHNVDLATYITIHGKDNKILLQSLPGLPFVQSSYGQDRIVAGDGGVFKITEIEDDSSNTTAAQTVDTITCSEADLHLNGTLKFADNRSIGYSFRLQELSAKQLDFSIQIDVAQENKDHHRILFNFKSNADEDFYGFGEQFSYSTLKGQKVPIFVREQGIGRGEEPVTSILNDPSGVFGDFAGGDSFTTYCSVPQFLSTDNRGLVLKNSEYASFDLRKDDRVTVRLNATLLEGRFFQGNHLLDLVSEYTLYSGRMHLLPDWISDGAVVGIQGGTDKVRKVIKELQHYKTPIAAVWLQDWCGKRLQKTPNGVEFKRLWWNWESDDTLYPNWSAFVNDELKSQNIRVLSYVNTFLANVEKKQSYRNNYFLEAEAQGYLVKDPSSKSEHQTLIISSGTDFEAGILDLTNPAAVVWFKSIVKQHIYDAGVSGMMTDFGEYLPYHSDKVSLHSGIPSEVYHNRYPQEWAKLHSELVHDIGLENEAVCFYRAGYTRTPGYINLMWAGDQNVAWDEHDGIKSAVTGMLSGGFSGFSITHSDIGGYTTISAAPLLELVRSKELLFRWMELSAFTAVFRTHEGIIPELNAQFYDDEESLAYFAFCAKLYASLSPYRKKLVQEAHTKGWPLMRHCVFYYPHDPIVRQITYSQYLLGDSLLVVPMLAPSASHVKVYLPKEEGVTWRHVWSNQSFTPTGQDIHVASPFQRPAVFIKEPRQDGGLLDEFIEFTAKQSSV</sequence>
<feature type="domain" description="Glycoside hydrolase family 31 TIM barrel" evidence="3">
    <location>
        <begin position="298"/>
        <end position="608"/>
    </location>
</feature>
<dbReference type="NCBIfam" id="NF007746">
    <property type="entry name" value="PRK10426.1"/>
    <property type="match status" value="1"/>
</dbReference>
<dbReference type="InterPro" id="IPR052990">
    <property type="entry name" value="Sulfoquinovosidase_GH31"/>
</dbReference>
<dbReference type="GO" id="GO:0005975">
    <property type="term" value="P:carbohydrate metabolic process"/>
    <property type="evidence" value="ECO:0007669"/>
    <property type="project" value="InterPro"/>
</dbReference>
<dbReference type="CDD" id="cd06594">
    <property type="entry name" value="GH31_glucosidase_YihQ"/>
    <property type="match status" value="1"/>
</dbReference>
<reference evidence="5" key="1">
    <citation type="submission" date="2014-09" db="EMBL/GenBank/DDBJ databases">
        <title>Draft genome sequence of an oleaginous Mucoromycotina fungus Mucor ambiguus NBRC6742.</title>
        <authorList>
            <person name="Takeda I."/>
            <person name="Yamane N."/>
            <person name="Morita T."/>
            <person name="Tamano K."/>
            <person name="Machida M."/>
            <person name="Baker S."/>
            <person name="Koike H."/>
        </authorList>
    </citation>
    <scope>NUCLEOTIDE SEQUENCE</scope>
    <source>
        <strain evidence="5">NBRC 6742</strain>
    </source>
</reference>
<dbReference type="SUPFAM" id="SSF51011">
    <property type="entry name" value="Glycosyl hydrolase domain"/>
    <property type="match status" value="1"/>
</dbReference>
<keyword evidence="2 5" id="KW-0378">Hydrolase</keyword>
<evidence type="ECO:0000313" key="6">
    <source>
        <dbReference type="Proteomes" id="UP000053815"/>
    </source>
</evidence>
<feature type="domain" description="Glycosyl hydrolase family 31 C-terminal" evidence="4">
    <location>
        <begin position="642"/>
        <end position="729"/>
    </location>
</feature>
<keyword evidence="2" id="KW-0326">Glycosidase</keyword>
<evidence type="ECO:0000313" key="5">
    <source>
        <dbReference type="EMBL" id="GAN06605.1"/>
    </source>
</evidence>
<dbReference type="SUPFAM" id="SSF74650">
    <property type="entry name" value="Galactose mutarotase-like"/>
    <property type="match status" value="1"/>
</dbReference>
<dbReference type="OrthoDB" id="10070917at2759"/>
<keyword evidence="6" id="KW-1185">Reference proteome</keyword>
<dbReference type="InterPro" id="IPR000322">
    <property type="entry name" value="Glyco_hydro_31_TIM"/>
</dbReference>
<dbReference type="GO" id="GO:0004553">
    <property type="term" value="F:hydrolase activity, hydrolyzing O-glycosyl compounds"/>
    <property type="evidence" value="ECO:0007669"/>
    <property type="project" value="InterPro"/>
</dbReference>
<evidence type="ECO:0000256" key="1">
    <source>
        <dbReference type="ARBA" id="ARBA00007806"/>
    </source>
</evidence>
<dbReference type="Pfam" id="PF01055">
    <property type="entry name" value="Glyco_hydro_31_2nd"/>
    <property type="match status" value="1"/>
</dbReference>
<gene>
    <name evidence="5" type="ORF">MAM1_0129c06092</name>
</gene>
<evidence type="ECO:0000259" key="4">
    <source>
        <dbReference type="Pfam" id="PF21365"/>
    </source>
</evidence>
<comment type="similarity">
    <text evidence="1 2">Belongs to the glycosyl hydrolase 31 family.</text>
</comment>
<dbReference type="STRING" id="91626.A0A0C9LVD9"/>
<dbReference type="Gene3D" id="3.20.20.80">
    <property type="entry name" value="Glycosidases"/>
    <property type="match status" value="1"/>
</dbReference>